<dbReference type="InterPro" id="IPR038428">
    <property type="entry name" value="HK_sensor_dom_sf"/>
</dbReference>
<feature type="domain" description="HAMP" evidence="13">
    <location>
        <begin position="211"/>
        <end position="266"/>
    </location>
</feature>
<evidence type="ECO:0000313" key="15">
    <source>
        <dbReference type="Proteomes" id="UP000235828"/>
    </source>
</evidence>
<dbReference type="AlphaFoldDB" id="A0A2N8ZK67"/>
<dbReference type="EMBL" id="LT960612">
    <property type="protein sequence ID" value="SON52308.1"/>
    <property type="molecule type" value="Genomic_DNA"/>
</dbReference>
<comment type="subcellular location">
    <subcellularLocation>
        <location evidence="2">Membrane</location>
        <topology evidence="2">Multi-pass membrane protein</topology>
    </subcellularLocation>
</comment>
<dbReference type="PROSITE" id="PS50885">
    <property type="entry name" value="HAMP"/>
    <property type="match status" value="1"/>
</dbReference>
<gene>
    <name evidence="14" type="ORF">VTAP4600_B0697</name>
</gene>
<dbReference type="Gene3D" id="1.10.287.130">
    <property type="match status" value="1"/>
</dbReference>
<dbReference type="InterPro" id="IPR003594">
    <property type="entry name" value="HATPase_dom"/>
</dbReference>
<dbReference type="InterPro" id="IPR004358">
    <property type="entry name" value="Sig_transdc_His_kin-like_C"/>
</dbReference>
<dbReference type="Gene3D" id="6.10.340.10">
    <property type="match status" value="1"/>
</dbReference>
<keyword evidence="8 11" id="KW-1133">Transmembrane helix</keyword>
<proteinExistence type="predicted"/>
<reference evidence="14 15" key="1">
    <citation type="submission" date="2017-10" db="EMBL/GenBank/DDBJ databases">
        <authorList>
            <person name="Banno H."/>
            <person name="Chua N.-H."/>
        </authorList>
    </citation>
    <scope>NUCLEOTIDE SEQUENCE [LARGE SCALE GENOMIC DNA]</scope>
    <source>
        <strain evidence="14">Vibrio tapetis CECT4600</strain>
    </source>
</reference>
<feature type="transmembrane region" description="Helical" evidence="11">
    <location>
        <begin position="189"/>
        <end position="210"/>
    </location>
</feature>
<organism evidence="14 15">
    <name type="scientific">Vibrio tapetis subsp. tapetis</name>
    <dbReference type="NCBI Taxonomy" id="1671868"/>
    <lineage>
        <taxon>Bacteria</taxon>
        <taxon>Pseudomonadati</taxon>
        <taxon>Pseudomonadota</taxon>
        <taxon>Gammaproteobacteria</taxon>
        <taxon>Vibrionales</taxon>
        <taxon>Vibrionaceae</taxon>
        <taxon>Vibrio</taxon>
    </lineage>
</organism>
<protein>
    <recommendedName>
        <fullName evidence="3">histidine kinase</fullName>
        <ecNumber evidence="3">2.7.13.3</ecNumber>
    </recommendedName>
</protein>
<dbReference type="Proteomes" id="UP000235828">
    <property type="component" value="Chromosome B"/>
</dbReference>
<evidence type="ECO:0000256" key="7">
    <source>
        <dbReference type="ARBA" id="ARBA00022777"/>
    </source>
</evidence>
<dbReference type="Gene3D" id="3.30.450.170">
    <property type="entry name" value="Two-component histidine kinase, sensor domain"/>
    <property type="match status" value="1"/>
</dbReference>
<comment type="catalytic activity">
    <reaction evidence="1">
        <text>ATP + protein L-histidine = ADP + protein N-phospho-L-histidine.</text>
        <dbReference type="EC" id="2.7.13.3"/>
    </reaction>
</comment>
<evidence type="ECO:0000256" key="11">
    <source>
        <dbReference type="SAM" id="Phobius"/>
    </source>
</evidence>
<dbReference type="GO" id="GO:0000155">
    <property type="term" value="F:phosphorelay sensor kinase activity"/>
    <property type="evidence" value="ECO:0007669"/>
    <property type="project" value="InterPro"/>
</dbReference>
<dbReference type="InterPro" id="IPR036890">
    <property type="entry name" value="HATPase_C_sf"/>
</dbReference>
<dbReference type="GO" id="GO:0005886">
    <property type="term" value="C:plasma membrane"/>
    <property type="evidence" value="ECO:0007669"/>
    <property type="project" value="TreeGrafter"/>
</dbReference>
<dbReference type="SMART" id="SM00388">
    <property type="entry name" value="HisKA"/>
    <property type="match status" value="1"/>
</dbReference>
<dbReference type="PANTHER" id="PTHR45436:SF15">
    <property type="entry name" value="SENSOR HISTIDINE KINASE CUSS"/>
    <property type="match status" value="1"/>
</dbReference>
<dbReference type="PANTHER" id="PTHR45436">
    <property type="entry name" value="SENSOR HISTIDINE KINASE YKOH"/>
    <property type="match status" value="1"/>
</dbReference>
<dbReference type="PROSITE" id="PS50109">
    <property type="entry name" value="HIS_KIN"/>
    <property type="match status" value="1"/>
</dbReference>
<keyword evidence="6 11" id="KW-0812">Transmembrane</keyword>
<feature type="domain" description="Histidine kinase" evidence="12">
    <location>
        <begin position="274"/>
        <end position="484"/>
    </location>
</feature>
<dbReference type="SUPFAM" id="SSF158472">
    <property type="entry name" value="HAMP domain-like"/>
    <property type="match status" value="1"/>
</dbReference>
<evidence type="ECO:0000256" key="4">
    <source>
        <dbReference type="ARBA" id="ARBA00022553"/>
    </source>
</evidence>
<evidence type="ECO:0000256" key="9">
    <source>
        <dbReference type="ARBA" id="ARBA00023012"/>
    </source>
</evidence>
<dbReference type="InterPro" id="IPR003660">
    <property type="entry name" value="HAMP_dom"/>
</dbReference>
<dbReference type="InterPro" id="IPR005467">
    <property type="entry name" value="His_kinase_dom"/>
</dbReference>
<evidence type="ECO:0000256" key="5">
    <source>
        <dbReference type="ARBA" id="ARBA00022679"/>
    </source>
</evidence>
<keyword evidence="15" id="KW-1185">Reference proteome</keyword>
<dbReference type="Pfam" id="PF16750">
    <property type="entry name" value="HK_sensor"/>
    <property type="match status" value="1"/>
</dbReference>
<dbReference type="SMART" id="SM00387">
    <property type="entry name" value="HATPase_c"/>
    <property type="match status" value="1"/>
</dbReference>
<dbReference type="CDD" id="cd06225">
    <property type="entry name" value="HAMP"/>
    <property type="match status" value="1"/>
</dbReference>
<keyword evidence="7 14" id="KW-0418">Kinase</keyword>
<keyword evidence="5" id="KW-0808">Transferase</keyword>
<evidence type="ECO:0000259" key="13">
    <source>
        <dbReference type="PROSITE" id="PS50885"/>
    </source>
</evidence>
<accession>A0A2N8ZK67</accession>
<dbReference type="Pfam" id="PF00672">
    <property type="entry name" value="HAMP"/>
    <property type="match status" value="1"/>
</dbReference>
<evidence type="ECO:0000256" key="3">
    <source>
        <dbReference type="ARBA" id="ARBA00012438"/>
    </source>
</evidence>
<dbReference type="Pfam" id="PF02518">
    <property type="entry name" value="HATPase_c"/>
    <property type="match status" value="1"/>
</dbReference>
<keyword evidence="4" id="KW-0597">Phosphoprotein</keyword>
<dbReference type="SUPFAM" id="SSF47384">
    <property type="entry name" value="Homodimeric domain of signal transducing histidine kinase"/>
    <property type="match status" value="1"/>
</dbReference>
<evidence type="ECO:0000256" key="1">
    <source>
        <dbReference type="ARBA" id="ARBA00000085"/>
    </source>
</evidence>
<evidence type="ECO:0000256" key="6">
    <source>
        <dbReference type="ARBA" id="ARBA00022692"/>
    </source>
</evidence>
<dbReference type="SUPFAM" id="SSF55874">
    <property type="entry name" value="ATPase domain of HSP90 chaperone/DNA topoisomerase II/histidine kinase"/>
    <property type="match status" value="1"/>
</dbReference>
<dbReference type="CDD" id="cd00082">
    <property type="entry name" value="HisKA"/>
    <property type="match status" value="1"/>
</dbReference>
<evidence type="ECO:0000256" key="2">
    <source>
        <dbReference type="ARBA" id="ARBA00004141"/>
    </source>
</evidence>
<dbReference type="InterPro" id="IPR031930">
    <property type="entry name" value="HK_sensor"/>
</dbReference>
<keyword evidence="9" id="KW-0902">Two-component regulatory system</keyword>
<keyword evidence="10 11" id="KW-0472">Membrane</keyword>
<dbReference type="InterPro" id="IPR003661">
    <property type="entry name" value="HisK_dim/P_dom"/>
</dbReference>
<dbReference type="KEGG" id="vta:B0697"/>
<dbReference type="Pfam" id="PF00512">
    <property type="entry name" value="HisKA"/>
    <property type="match status" value="1"/>
</dbReference>
<name>A0A2N8ZK67_9VIBR</name>
<evidence type="ECO:0000256" key="8">
    <source>
        <dbReference type="ARBA" id="ARBA00022989"/>
    </source>
</evidence>
<feature type="transmembrane region" description="Helical" evidence="11">
    <location>
        <begin position="40"/>
        <end position="64"/>
    </location>
</feature>
<dbReference type="InterPro" id="IPR050428">
    <property type="entry name" value="TCS_sensor_his_kinase"/>
</dbReference>
<dbReference type="Gene3D" id="3.30.565.10">
    <property type="entry name" value="Histidine kinase-like ATPase, C-terminal domain"/>
    <property type="match status" value="1"/>
</dbReference>
<evidence type="ECO:0000259" key="12">
    <source>
        <dbReference type="PROSITE" id="PS50109"/>
    </source>
</evidence>
<dbReference type="EC" id="2.7.13.3" evidence="3"/>
<dbReference type="PRINTS" id="PR00344">
    <property type="entry name" value="BCTRLSENSOR"/>
</dbReference>
<dbReference type="SMART" id="SM00304">
    <property type="entry name" value="HAMP"/>
    <property type="match status" value="1"/>
</dbReference>
<evidence type="ECO:0000256" key="10">
    <source>
        <dbReference type="ARBA" id="ARBA00023136"/>
    </source>
</evidence>
<evidence type="ECO:0000313" key="14">
    <source>
        <dbReference type="EMBL" id="SON52308.1"/>
    </source>
</evidence>
<dbReference type="InterPro" id="IPR036097">
    <property type="entry name" value="HisK_dim/P_sf"/>
</dbReference>
<sequence length="484" mass="54837">MVWMPNVFKPCTVKGISSNDGSSNNSQRRIERGMAMKKILFWRLFVVLALGMVFFFSMLHSAAIHTKETMSFLSQPHRQEILDWGSQAQALRNADKINGTTELDRWLKALGEQENTWTTVVRSQIDVLGGDTLNQRFLDGYRIGRNVDWKIHLDFPNNPIMEVTLTPSNEHFLILLPDRMRPGTYVSHAFWVFRFIIPFASLLALTIYLYRYAMKPLQRLHAATQAFSQGNYNVRIGDGVKLGEDEFSQVAKTFDKMAARTSELIDHQRNLIADMSHEIRTPLTRIEMALNCAERSIDSPQMLKRVAQETQFMRQMAEDTLTLAWLENEKPDLRQESFDLSELIEVIVDDAQFEYPKVVINNQLPDNIPLMHSNQRALGQAIENIVRNGLRYTPSGQAFLITSSSNQTHVSLAFLDSGPGVPNGSLDKIFTPFFKVKQKDHTRSGFGVGLALTQRHIESVQGTVKAANHKDGGLEITITLPLSG</sequence>